<dbReference type="GO" id="GO:0042450">
    <property type="term" value="P:L-arginine biosynthetic process via ornithine"/>
    <property type="evidence" value="ECO:0007669"/>
    <property type="project" value="InterPro"/>
</dbReference>
<dbReference type="GO" id="GO:0004056">
    <property type="term" value="F:argininosuccinate lyase activity"/>
    <property type="evidence" value="ECO:0007669"/>
    <property type="project" value="InterPro"/>
</dbReference>
<sequence length="290" mass="32443">MKKYKKLIGAESREAVDRYISSFEFDRALAKYIAMVLIAHVKQLARLGYVKKDTAKTLVRELTDIMNSDGEKVYEWARTTGELYEDFFEAIELYLYNVVGSDAGRIALGRSRNDHIAAVLRLAIRDRVLEIATKILDLRRVLLDKASMYSGTLFPFFTHAQIAQCGSASIFFLTYEQAFADVFSMLMLGLHFLNQNPLGSGAAAGTFVEFDRNSASRELCLSSDLLPPYYATGSRIFILYMASVLSIAMTEVGRFAEDMMLLTNVVGQGIAVPKHHISTSSIMPPQEKTL</sequence>
<comment type="caution">
    <text evidence="2">The sequence shown here is derived from an EMBL/GenBank/DDBJ whole genome shotgun (WGS) entry which is preliminary data.</text>
</comment>
<dbReference type="InterPro" id="IPR008948">
    <property type="entry name" value="L-Aspartase-like"/>
</dbReference>
<dbReference type="PANTHER" id="PTHR43814:SF1">
    <property type="entry name" value="ARGININOSUCCINATE LYASE"/>
    <property type="match status" value="1"/>
</dbReference>
<dbReference type="InterPro" id="IPR000362">
    <property type="entry name" value="Fumarate_lyase_fam"/>
</dbReference>
<dbReference type="PRINTS" id="PR00149">
    <property type="entry name" value="FUMRATELYASE"/>
</dbReference>
<dbReference type="Gene3D" id="1.20.200.10">
    <property type="entry name" value="Fumarase/aspartase (Central domain)"/>
    <property type="match status" value="1"/>
</dbReference>
<gene>
    <name evidence="2" type="ORF">ENO77_04370</name>
</gene>
<organism evidence="2">
    <name type="scientific">Ignisphaera aggregans</name>
    <dbReference type="NCBI Taxonomy" id="334771"/>
    <lineage>
        <taxon>Archaea</taxon>
        <taxon>Thermoproteota</taxon>
        <taxon>Thermoprotei</taxon>
        <taxon>Desulfurococcales</taxon>
        <taxon>Desulfurococcaceae</taxon>
        <taxon>Ignisphaera</taxon>
    </lineage>
</organism>
<accession>A0A7C2ZCM0</accession>
<dbReference type="GO" id="GO:0005829">
    <property type="term" value="C:cytosol"/>
    <property type="evidence" value="ECO:0007669"/>
    <property type="project" value="TreeGrafter"/>
</dbReference>
<protein>
    <recommendedName>
        <fullName evidence="1">Fumarate lyase N-terminal domain-containing protein</fullName>
    </recommendedName>
</protein>
<proteinExistence type="predicted"/>
<dbReference type="InterPro" id="IPR024083">
    <property type="entry name" value="Fumarase/histidase_N"/>
</dbReference>
<dbReference type="PRINTS" id="PR00145">
    <property type="entry name" value="ARGSUCLYASE"/>
</dbReference>
<dbReference type="InterPro" id="IPR022761">
    <property type="entry name" value="Fumarate_lyase_N"/>
</dbReference>
<dbReference type="InterPro" id="IPR009049">
    <property type="entry name" value="Argininosuccinate_lyase"/>
</dbReference>
<evidence type="ECO:0000313" key="2">
    <source>
        <dbReference type="EMBL" id="HEW53376.1"/>
    </source>
</evidence>
<dbReference type="SUPFAM" id="SSF48557">
    <property type="entry name" value="L-aspartase-like"/>
    <property type="match status" value="1"/>
</dbReference>
<evidence type="ECO:0000259" key="1">
    <source>
        <dbReference type="Pfam" id="PF00206"/>
    </source>
</evidence>
<dbReference type="AlphaFoldDB" id="A0A7C2ZCM0"/>
<name>A0A7C2ZCM0_9CREN</name>
<dbReference type="EMBL" id="DSGT01000012">
    <property type="protein sequence ID" value="HEW53376.1"/>
    <property type="molecule type" value="Genomic_DNA"/>
</dbReference>
<reference evidence="2" key="1">
    <citation type="journal article" date="2020" name="mSystems">
        <title>Genome- and Community-Level Interaction Insights into Carbon Utilization and Element Cycling Functions of Hydrothermarchaeota in Hydrothermal Sediment.</title>
        <authorList>
            <person name="Zhou Z."/>
            <person name="Liu Y."/>
            <person name="Xu W."/>
            <person name="Pan J."/>
            <person name="Luo Z.H."/>
            <person name="Li M."/>
        </authorList>
    </citation>
    <scope>NUCLEOTIDE SEQUENCE [LARGE SCALE GENOMIC DNA]</scope>
    <source>
        <strain evidence="2">SpSt-16</strain>
    </source>
</reference>
<dbReference type="PANTHER" id="PTHR43814">
    <property type="entry name" value="ARGININOSUCCINATE LYASE"/>
    <property type="match status" value="1"/>
</dbReference>
<dbReference type="Gene3D" id="1.10.275.10">
    <property type="entry name" value="Fumarase/aspartase (N-terminal domain)"/>
    <property type="match status" value="1"/>
</dbReference>
<dbReference type="Pfam" id="PF00206">
    <property type="entry name" value="Lyase_1"/>
    <property type="match status" value="1"/>
</dbReference>
<feature type="domain" description="Fumarate lyase N-terminal" evidence="1">
    <location>
        <begin position="22"/>
        <end position="284"/>
    </location>
</feature>